<evidence type="ECO:0000313" key="1">
    <source>
        <dbReference type="EMBL" id="KAF2844438.1"/>
    </source>
</evidence>
<sequence>MCQWIHWSSQIVVDGATYEHCAREGSDSTDLLQRSDHKDSNSEPCIDTTETVPSKNLFTRDVVQLPHALPEVWAVQRAFNDLNRIRRRTADKQSILHKRQLAAFDNGLRTLTLSRNPGTHEKELLRTVLSIVHPTYKDLDRNERAGLCKKFKRWVEQGHNSPTSREDNEGSLTATSPTLLENGLVLSVPGTFQSKDRLRSICPLDRVSPDRRLPVSKAGGNLDTPSPLVHHMKCPDAGLPKLLHHIAVYFENSCRNMIFDSRGTLLTATGDKLHNSLCDDFDSYCLTATMFKDKELYDDFRLAISRASGLVKEILRAEHPRTLACFFEVSPILYKTSSPK</sequence>
<accession>A0A6A7AQF8</accession>
<proteinExistence type="predicted"/>
<reference evidence="1" key="1">
    <citation type="submission" date="2020-01" db="EMBL/GenBank/DDBJ databases">
        <authorList>
            <consortium name="DOE Joint Genome Institute"/>
            <person name="Haridas S."/>
            <person name="Albert R."/>
            <person name="Binder M."/>
            <person name="Bloem J."/>
            <person name="Labutti K."/>
            <person name="Salamov A."/>
            <person name="Andreopoulos B."/>
            <person name="Baker S.E."/>
            <person name="Barry K."/>
            <person name="Bills G."/>
            <person name="Bluhm B.H."/>
            <person name="Cannon C."/>
            <person name="Castanera R."/>
            <person name="Culley D.E."/>
            <person name="Daum C."/>
            <person name="Ezra D."/>
            <person name="Gonzalez J.B."/>
            <person name="Henrissat B."/>
            <person name="Kuo A."/>
            <person name="Liang C."/>
            <person name="Lipzen A."/>
            <person name="Lutzoni F."/>
            <person name="Magnuson J."/>
            <person name="Mondo S."/>
            <person name="Nolan M."/>
            <person name="Ohm R."/>
            <person name="Pangilinan J."/>
            <person name="Park H.-J."/>
            <person name="Ramirez L."/>
            <person name="Alfaro M."/>
            <person name="Sun H."/>
            <person name="Tritt A."/>
            <person name="Yoshinaga Y."/>
            <person name="Zwiers L.-H."/>
            <person name="Turgeon B.G."/>
            <person name="Goodwin S.B."/>
            <person name="Spatafora J.W."/>
            <person name="Crous P.W."/>
            <person name="Grigoriev I.V."/>
        </authorList>
    </citation>
    <scope>NUCLEOTIDE SEQUENCE</scope>
    <source>
        <strain evidence="1">IPT5</strain>
    </source>
</reference>
<dbReference type="OrthoDB" id="3799351at2759"/>
<evidence type="ECO:0000313" key="2">
    <source>
        <dbReference type="Proteomes" id="UP000799423"/>
    </source>
</evidence>
<keyword evidence="2" id="KW-1185">Reference proteome</keyword>
<dbReference type="AlphaFoldDB" id="A0A6A7AQF8"/>
<dbReference type="Proteomes" id="UP000799423">
    <property type="component" value="Unassembled WGS sequence"/>
</dbReference>
<name>A0A6A7AQF8_9PLEO</name>
<gene>
    <name evidence="1" type="ORF">T440DRAFT_326381</name>
</gene>
<protein>
    <submittedName>
        <fullName evidence="1">Uncharacterized protein</fullName>
    </submittedName>
</protein>
<dbReference type="EMBL" id="MU006379">
    <property type="protein sequence ID" value="KAF2844438.1"/>
    <property type="molecule type" value="Genomic_DNA"/>
</dbReference>
<organism evidence="1 2">
    <name type="scientific">Plenodomus tracheiphilus IPT5</name>
    <dbReference type="NCBI Taxonomy" id="1408161"/>
    <lineage>
        <taxon>Eukaryota</taxon>
        <taxon>Fungi</taxon>
        <taxon>Dikarya</taxon>
        <taxon>Ascomycota</taxon>
        <taxon>Pezizomycotina</taxon>
        <taxon>Dothideomycetes</taxon>
        <taxon>Pleosporomycetidae</taxon>
        <taxon>Pleosporales</taxon>
        <taxon>Pleosporineae</taxon>
        <taxon>Leptosphaeriaceae</taxon>
        <taxon>Plenodomus</taxon>
    </lineage>
</organism>